<comment type="caution">
    <text evidence="1">The sequence shown here is derived from an EMBL/GenBank/DDBJ whole genome shotgun (WGS) entry which is preliminary data.</text>
</comment>
<dbReference type="AlphaFoldDB" id="A0A9N9JAV6"/>
<evidence type="ECO:0000313" key="1">
    <source>
        <dbReference type="EMBL" id="CAG8773687.1"/>
    </source>
</evidence>
<accession>A0A9N9JAV6</accession>
<gene>
    <name evidence="1" type="ORF">DERYTH_LOCUS18937</name>
</gene>
<protein>
    <submittedName>
        <fullName evidence="1">27233_t:CDS:1</fullName>
    </submittedName>
</protein>
<sequence>ISNLEHFKINESENINLQDINTEQFLKYFNNQIVRITKVLYQNQRERNSPKLNANDFINLIKHKDPEIQEFFDILYNTINSKDKALKIQKSFKEIIIVLCYELAGLQNKQVSGVKATLDLFFTKSKALAHCINTMTNMELYTTYQIAFNKINEISDKHYDSVKKYVQNHYNSLFIAYVDDYHNLHSTHIPSTNSAKQMK</sequence>
<proteinExistence type="predicted"/>
<organism evidence="1 2">
    <name type="scientific">Dentiscutata erythropus</name>
    <dbReference type="NCBI Taxonomy" id="1348616"/>
    <lineage>
        <taxon>Eukaryota</taxon>
        <taxon>Fungi</taxon>
        <taxon>Fungi incertae sedis</taxon>
        <taxon>Mucoromycota</taxon>
        <taxon>Glomeromycotina</taxon>
        <taxon>Glomeromycetes</taxon>
        <taxon>Diversisporales</taxon>
        <taxon>Gigasporaceae</taxon>
        <taxon>Dentiscutata</taxon>
    </lineage>
</organism>
<evidence type="ECO:0000313" key="2">
    <source>
        <dbReference type="Proteomes" id="UP000789405"/>
    </source>
</evidence>
<dbReference type="EMBL" id="CAJVPY010019977">
    <property type="protein sequence ID" value="CAG8773687.1"/>
    <property type="molecule type" value="Genomic_DNA"/>
</dbReference>
<reference evidence="1" key="1">
    <citation type="submission" date="2021-06" db="EMBL/GenBank/DDBJ databases">
        <authorList>
            <person name="Kallberg Y."/>
            <person name="Tangrot J."/>
            <person name="Rosling A."/>
        </authorList>
    </citation>
    <scope>NUCLEOTIDE SEQUENCE</scope>
    <source>
        <strain evidence="1">MA453B</strain>
    </source>
</reference>
<name>A0A9N9JAV6_9GLOM</name>
<dbReference type="Proteomes" id="UP000789405">
    <property type="component" value="Unassembled WGS sequence"/>
</dbReference>
<dbReference type="OrthoDB" id="2426164at2759"/>
<keyword evidence="2" id="KW-1185">Reference proteome</keyword>
<feature type="non-terminal residue" evidence="1">
    <location>
        <position position="1"/>
    </location>
</feature>